<organism evidence="1 2">
    <name type="scientific">Nitrolancea hollandica Lb</name>
    <dbReference type="NCBI Taxonomy" id="1129897"/>
    <lineage>
        <taxon>Bacteria</taxon>
        <taxon>Pseudomonadati</taxon>
        <taxon>Thermomicrobiota</taxon>
        <taxon>Thermomicrobia</taxon>
        <taxon>Sphaerobacterales</taxon>
        <taxon>Sphaerobacterineae</taxon>
        <taxon>Sphaerobacteraceae</taxon>
        <taxon>Nitrolancea</taxon>
    </lineage>
</organism>
<name>I4EG09_9BACT</name>
<evidence type="ECO:0000313" key="2">
    <source>
        <dbReference type="Proteomes" id="UP000004221"/>
    </source>
</evidence>
<gene>
    <name evidence="1" type="ORF">NITHO_2510019</name>
</gene>
<sequence>MSPAEVNIRHDLKIRLPNGRTKSVEWFGGDDPIAVCKNYADSHPGVTVVGWRYPLWELQIGFHPDMIVEPGHRDWGKKRVWDEETQSWKIRRIQEREAAS</sequence>
<dbReference type="RefSeq" id="WP_008477075.1">
    <property type="nucleotide sequence ID" value="NZ_CAGS01000170.1"/>
</dbReference>
<reference evidence="1 2" key="1">
    <citation type="journal article" date="2012" name="ISME J.">
        <title>Nitrification expanded: discovery, physiology and genomics of a nitrite-oxidizing bacterium from the phylum Chloroflexi.</title>
        <authorList>
            <person name="Sorokin D.Y."/>
            <person name="Lucker S."/>
            <person name="Vejmelkova D."/>
            <person name="Kostrikina N.A."/>
            <person name="Kleerebezem R."/>
            <person name="Rijpstra W.I."/>
            <person name="Damste J.S."/>
            <person name="Le Paslier D."/>
            <person name="Muyzer G."/>
            <person name="Wagner M."/>
            <person name="van Loosdrecht M.C."/>
            <person name="Daims H."/>
        </authorList>
    </citation>
    <scope>NUCLEOTIDE SEQUENCE [LARGE SCALE GENOMIC DNA]</scope>
    <source>
        <strain evidence="2">none</strain>
    </source>
</reference>
<dbReference type="EMBL" id="CAGS01000170">
    <property type="protein sequence ID" value="CCF83621.1"/>
    <property type="molecule type" value="Genomic_DNA"/>
</dbReference>
<proteinExistence type="predicted"/>
<protein>
    <submittedName>
        <fullName evidence="1">Uncharacterized protein</fullName>
    </submittedName>
</protein>
<accession>I4EG09</accession>
<dbReference type="AlphaFoldDB" id="I4EG09"/>
<dbReference type="Proteomes" id="UP000004221">
    <property type="component" value="Unassembled WGS sequence"/>
</dbReference>
<comment type="caution">
    <text evidence="1">The sequence shown here is derived from an EMBL/GenBank/DDBJ whole genome shotgun (WGS) entry which is preliminary data.</text>
</comment>
<evidence type="ECO:0000313" key="1">
    <source>
        <dbReference type="EMBL" id="CCF83621.1"/>
    </source>
</evidence>
<keyword evidence="2" id="KW-1185">Reference proteome</keyword>